<dbReference type="GO" id="GO:0016787">
    <property type="term" value="F:hydrolase activity"/>
    <property type="evidence" value="ECO:0007669"/>
    <property type="project" value="UniProtKB-KW"/>
</dbReference>
<protein>
    <submittedName>
        <fullName evidence="3">Alpha/beta fold hydrolase</fullName>
    </submittedName>
</protein>
<keyword evidence="4" id="KW-1185">Reference proteome</keyword>
<dbReference type="EMBL" id="JADIVZ010000013">
    <property type="protein sequence ID" value="MBF4163622.1"/>
    <property type="molecule type" value="Genomic_DNA"/>
</dbReference>
<dbReference type="Pfam" id="PF00561">
    <property type="entry name" value="Abhydrolase_1"/>
    <property type="match status" value="1"/>
</dbReference>
<reference evidence="3" key="1">
    <citation type="submission" date="2020-11" db="EMBL/GenBank/DDBJ databases">
        <title>Nocardioides sp. CBS4Y-1, whole genome shotgun sequence.</title>
        <authorList>
            <person name="Tuo L."/>
        </authorList>
    </citation>
    <scope>NUCLEOTIDE SEQUENCE</scope>
    <source>
        <strain evidence="3">CBS4Y-1</strain>
    </source>
</reference>
<keyword evidence="3" id="KW-0378">Hydrolase</keyword>
<organism evidence="3 4">
    <name type="scientific">Nocardioides acrostichi</name>
    <dbReference type="NCBI Taxonomy" id="2784339"/>
    <lineage>
        <taxon>Bacteria</taxon>
        <taxon>Bacillati</taxon>
        <taxon>Actinomycetota</taxon>
        <taxon>Actinomycetes</taxon>
        <taxon>Propionibacteriales</taxon>
        <taxon>Nocardioidaceae</taxon>
        <taxon>Nocardioides</taxon>
    </lineage>
</organism>
<feature type="signal peptide" evidence="1">
    <location>
        <begin position="1"/>
        <end position="20"/>
    </location>
</feature>
<dbReference type="GO" id="GO:0016020">
    <property type="term" value="C:membrane"/>
    <property type="evidence" value="ECO:0007669"/>
    <property type="project" value="TreeGrafter"/>
</dbReference>
<feature type="domain" description="AB hydrolase-1" evidence="2">
    <location>
        <begin position="66"/>
        <end position="292"/>
    </location>
</feature>
<gene>
    <name evidence="3" type="ORF">ISG29_18210</name>
</gene>
<dbReference type="InterPro" id="IPR029058">
    <property type="entry name" value="AB_hydrolase_fold"/>
</dbReference>
<evidence type="ECO:0000313" key="3">
    <source>
        <dbReference type="EMBL" id="MBF4163622.1"/>
    </source>
</evidence>
<feature type="chain" id="PRO_5038844699" evidence="1">
    <location>
        <begin position="21"/>
        <end position="310"/>
    </location>
</feature>
<evidence type="ECO:0000259" key="2">
    <source>
        <dbReference type="Pfam" id="PF00561"/>
    </source>
</evidence>
<dbReference type="AlphaFoldDB" id="A0A930V4D8"/>
<dbReference type="PRINTS" id="PR00111">
    <property type="entry name" value="ABHYDROLASE"/>
</dbReference>
<dbReference type="Proteomes" id="UP000656804">
    <property type="component" value="Unassembled WGS sequence"/>
</dbReference>
<comment type="caution">
    <text evidence="3">The sequence shown here is derived from an EMBL/GenBank/DDBJ whole genome shotgun (WGS) entry which is preliminary data.</text>
</comment>
<sequence>MRIRTALALLATAGVAGVVATWPRPGQAVARASFALAERQAGLSRHTAHVNGVPISYLAGGPSDKPVLLLVHGYTADASTWAAFARHLTRDFRVIVPDLPAHGRTPFTSGAGYGAPAQAERVARLVTGLGISRVHVIGNSMGGFIAAHLALAHPDLVASLCLCDAAGVVSTPSDAEAALQREGANPFLPTDTAGYLRFYALVMSRPPFAPRPIVAAMGADHIARRESYAEVFEDFYQRDYLTERLAEITTPTLVMWGAEDRIVHPDTAVAWAAIADAESIVYDGIGHLPYVEIPARSARDWRAFVQRHLD</sequence>
<evidence type="ECO:0000256" key="1">
    <source>
        <dbReference type="SAM" id="SignalP"/>
    </source>
</evidence>
<dbReference type="InterPro" id="IPR000073">
    <property type="entry name" value="AB_hydrolase_1"/>
</dbReference>
<keyword evidence="1" id="KW-0732">Signal</keyword>
<dbReference type="Gene3D" id="3.40.50.1820">
    <property type="entry name" value="alpha/beta hydrolase"/>
    <property type="match status" value="1"/>
</dbReference>
<dbReference type="RefSeq" id="WP_194504877.1">
    <property type="nucleotide sequence ID" value="NZ_JADIVZ010000013.1"/>
</dbReference>
<proteinExistence type="predicted"/>
<dbReference type="PANTHER" id="PTHR43798">
    <property type="entry name" value="MONOACYLGLYCEROL LIPASE"/>
    <property type="match status" value="1"/>
</dbReference>
<dbReference type="SUPFAM" id="SSF53474">
    <property type="entry name" value="alpha/beta-Hydrolases"/>
    <property type="match status" value="1"/>
</dbReference>
<dbReference type="InterPro" id="IPR050266">
    <property type="entry name" value="AB_hydrolase_sf"/>
</dbReference>
<accession>A0A930V4D8</accession>
<dbReference type="PANTHER" id="PTHR43798:SF33">
    <property type="entry name" value="HYDROLASE, PUTATIVE (AFU_ORTHOLOGUE AFUA_2G14860)-RELATED"/>
    <property type="match status" value="1"/>
</dbReference>
<evidence type="ECO:0000313" key="4">
    <source>
        <dbReference type="Proteomes" id="UP000656804"/>
    </source>
</evidence>
<name>A0A930V4D8_9ACTN</name>